<dbReference type="Proteomes" id="UP001461498">
    <property type="component" value="Unassembled WGS sequence"/>
</dbReference>
<feature type="chain" id="PRO_5043587076" evidence="1">
    <location>
        <begin position="21"/>
        <end position="125"/>
    </location>
</feature>
<dbReference type="AlphaFoldDB" id="A0AAW1CJY3"/>
<proteinExistence type="predicted"/>
<evidence type="ECO:0000313" key="2">
    <source>
        <dbReference type="EMBL" id="KAK9498859.1"/>
    </source>
</evidence>
<keyword evidence="3" id="KW-1185">Reference proteome</keyword>
<gene>
    <name evidence="2" type="ORF">O3M35_003415</name>
</gene>
<sequence length="125" mass="14540">MFKPQYILLVISAVVLRTFAEGDVSKCQEFCKILIDRTNKSCEENTCSEDQKKIMNDTAKKMNDTCTDECPKCVADKYEICVGRIITVWVNEISKPEKNHKLSPFIKQKLLNIHKRRKTEKLRLT</sequence>
<name>A0AAW1CJY3_9HEMI</name>
<keyword evidence="1" id="KW-0732">Signal</keyword>
<protein>
    <submittedName>
        <fullName evidence="2">Uncharacterized protein</fullName>
    </submittedName>
</protein>
<organism evidence="2 3">
    <name type="scientific">Rhynocoris fuscipes</name>
    <dbReference type="NCBI Taxonomy" id="488301"/>
    <lineage>
        <taxon>Eukaryota</taxon>
        <taxon>Metazoa</taxon>
        <taxon>Ecdysozoa</taxon>
        <taxon>Arthropoda</taxon>
        <taxon>Hexapoda</taxon>
        <taxon>Insecta</taxon>
        <taxon>Pterygota</taxon>
        <taxon>Neoptera</taxon>
        <taxon>Paraneoptera</taxon>
        <taxon>Hemiptera</taxon>
        <taxon>Heteroptera</taxon>
        <taxon>Panheteroptera</taxon>
        <taxon>Cimicomorpha</taxon>
        <taxon>Reduviidae</taxon>
        <taxon>Harpactorinae</taxon>
        <taxon>Harpactorini</taxon>
        <taxon>Rhynocoris</taxon>
    </lineage>
</organism>
<dbReference type="EMBL" id="JAPXFL010000012">
    <property type="protein sequence ID" value="KAK9498859.1"/>
    <property type="molecule type" value="Genomic_DNA"/>
</dbReference>
<evidence type="ECO:0000256" key="1">
    <source>
        <dbReference type="SAM" id="SignalP"/>
    </source>
</evidence>
<reference evidence="2 3" key="1">
    <citation type="submission" date="2022-12" db="EMBL/GenBank/DDBJ databases">
        <title>Chromosome-level genome assembly of true bugs.</title>
        <authorList>
            <person name="Ma L."/>
            <person name="Li H."/>
        </authorList>
    </citation>
    <scope>NUCLEOTIDE SEQUENCE [LARGE SCALE GENOMIC DNA]</scope>
    <source>
        <strain evidence="2">Lab_2022b</strain>
    </source>
</reference>
<accession>A0AAW1CJY3</accession>
<feature type="signal peptide" evidence="1">
    <location>
        <begin position="1"/>
        <end position="20"/>
    </location>
</feature>
<comment type="caution">
    <text evidence="2">The sequence shown here is derived from an EMBL/GenBank/DDBJ whole genome shotgun (WGS) entry which is preliminary data.</text>
</comment>
<evidence type="ECO:0000313" key="3">
    <source>
        <dbReference type="Proteomes" id="UP001461498"/>
    </source>
</evidence>